<keyword evidence="2" id="KW-1133">Transmembrane helix</keyword>
<proteinExistence type="predicted"/>
<gene>
    <name evidence="3" type="ORF">TIFTF001_016966</name>
</gene>
<reference evidence="3" key="1">
    <citation type="submission" date="2023-07" db="EMBL/GenBank/DDBJ databases">
        <title>draft genome sequence of fig (Ficus carica).</title>
        <authorList>
            <person name="Takahashi T."/>
            <person name="Nishimura K."/>
        </authorList>
    </citation>
    <scope>NUCLEOTIDE SEQUENCE</scope>
</reference>
<comment type="caution">
    <text evidence="3">The sequence shown here is derived from an EMBL/GenBank/DDBJ whole genome shotgun (WGS) entry which is preliminary data.</text>
</comment>
<keyword evidence="2" id="KW-0472">Membrane</keyword>
<feature type="compositionally biased region" description="Basic residues" evidence="1">
    <location>
        <begin position="109"/>
        <end position="119"/>
    </location>
</feature>
<evidence type="ECO:0000313" key="3">
    <source>
        <dbReference type="EMBL" id="GMN47789.1"/>
    </source>
</evidence>
<evidence type="ECO:0000256" key="1">
    <source>
        <dbReference type="SAM" id="MobiDB-lite"/>
    </source>
</evidence>
<evidence type="ECO:0000256" key="2">
    <source>
        <dbReference type="SAM" id="Phobius"/>
    </source>
</evidence>
<evidence type="ECO:0000313" key="4">
    <source>
        <dbReference type="Proteomes" id="UP001187192"/>
    </source>
</evidence>
<dbReference type="Proteomes" id="UP001187192">
    <property type="component" value="Unassembled WGS sequence"/>
</dbReference>
<feature type="region of interest" description="Disordered" evidence="1">
    <location>
        <begin position="90"/>
        <end position="119"/>
    </location>
</feature>
<keyword evidence="2" id="KW-0812">Transmembrane</keyword>
<feature type="transmembrane region" description="Helical" evidence="2">
    <location>
        <begin position="15"/>
        <end position="35"/>
    </location>
</feature>
<sequence length="119" mass="12541">MLTNNQSHDKNKTKFASLVHGLSWIGLATLTTPWLRTTVNNLSVKLDEDYGDMACVGTAIATVVASMLAKQQPLPSDAVAAPLHLLPLPSVTSTPSISAEKGRGGNLGRAKRAGPRPII</sequence>
<dbReference type="AlphaFoldDB" id="A0AA88A1A8"/>
<accession>A0AA88A1A8</accession>
<dbReference type="EMBL" id="BTGU01000026">
    <property type="protein sequence ID" value="GMN47789.1"/>
    <property type="molecule type" value="Genomic_DNA"/>
</dbReference>
<name>A0AA88A1A8_FICCA</name>
<keyword evidence="4" id="KW-1185">Reference proteome</keyword>
<protein>
    <submittedName>
        <fullName evidence="3">Uncharacterized protein</fullName>
    </submittedName>
</protein>
<organism evidence="3 4">
    <name type="scientific">Ficus carica</name>
    <name type="common">Common fig</name>
    <dbReference type="NCBI Taxonomy" id="3494"/>
    <lineage>
        <taxon>Eukaryota</taxon>
        <taxon>Viridiplantae</taxon>
        <taxon>Streptophyta</taxon>
        <taxon>Embryophyta</taxon>
        <taxon>Tracheophyta</taxon>
        <taxon>Spermatophyta</taxon>
        <taxon>Magnoliopsida</taxon>
        <taxon>eudicotyledons</taxon>
        <taxon>Gunneridae</taxon>
        <taxon>Pentapetalae</taxon>
        <taxon>rosids</taxon>
        <taxon>fabids</taxon>
        <taxon>Rosales</taxon>
        <taxon>Moraceae</taxon>
        <taxon>Ficeae</taxon>
        <taxon>Ficus</taxon>
    </lineage>
</organism>
<feature type="transmembrane region" description="Helical" evidence="2">
    <location>
        <begin position="50"/>
        <end position="69"/>
    </location>
</feature>